<comment type="similarity">
    <text evidence="2">Belongs to the lin-54 family.</text>
</comment>
<reference evidence="9" key="1">
    <citation type="submission" date="2017-02" db="UniProtKB">
        <authorList>
            <consortium name="WormBaseParasite"/>
        </authorList>
    </citation>
    <scope>IDENTIFICATION</scope>
</reference>
<sequence>QSARRFYTTVKTIHRPAPAVSASYRAKAFQTSRLLPSQYPKLAEKKKPAGIGNKKPCNCTKSMCLKLYCECFANGEFCKDCNCKSCHNNLEHEVERSKAIKASLERNPNAFKPKIGIASRGRIDSERLHQKGCHCRKSNCLKNYCECYEAKVPCTERCKCVSCRNTENDRAAKFPAKFIPTSDAGPLNESLLDTNRTTNSPFSDEESDQDSDADGRSLPWLYINDEVIEATTLCLVSRAEAAESAKKMTDEEMERALLQEFGRCLGQIISATTTVPTMEAISSWSYPG</sequence>
<dbReference type="EMBL" id="UYYG01001215">
    <property type="protein sequence ID" value="VDN60429.1"/>
    <property type="molecule type" value="Genomic_DNA"/>
</dbReference>
<keyword evidence="3" id="KW-0539">Nucleus</keyword>
<dbReference type="PANTHER" id="PTHR12446:SF34">
    <property type="entry name" value="PROTEIN LIN-54 HOMOLOG"/>
    <property type="match status" value="1"/>
</dbReference>
<dbReference type="Pfam" id="PF03638">
    <property type="entry name" value="TCR"/>
    <property type="match status" value="2"/>
</dbReference>
<dbReference type="AlphaFoldDB" id="A0A0N4UL77"/>
<dbReference type="SMART" id="SM01114">
    <property type="entry name" value="CXC"/>
    <property type="match status" value="2"/>
</dbReference>
<dbReference type="STRING" id="318479.A0A0N4UL77"/>
<evidence type="ECO:0000256" key="2">
    <source>
        <dbReference type="ARBA" id="ARBA00007267"/>
    </source>
</evidence>
<dbReference type="PANTHER" id="PTHR12446">
    <property type="entry name" value="TESMIN/TSO1-RELATED"/>
    <property type="match status" value="1"/>
</dbReference>
<dbReference type="GO" id="GO:0005634">
    <property type="term" value="C:nucleus"/>
    <property type="evidence" value="ECO:0007669"/>
    <property type="project" value="UniProtKB-SubCell"/>
</dbReference>
<evidence type="ECO:0000313" key="7">
    <source>
        <dbReference type="Proteomes" id="UP000038040"/>
    </source>
</evidence>
<evidence type="ECO:0000256" key="3">
    <source>
        <dbReference type="ARBA" id="ARBA00023242"/>
    </source>
</evidence>
<dbReference type="OrthoDB" id="6283463at2759"/>
<evidence type="ECO:0000259" key="5">
    <source>
        <dbReference type="PROSITE" id="PS51634"/>
    </source>
</evidence>
<name>A0A0N4UL77_DRAME</name>
<evidence type="ECO:0000313" key="8">
    <source>
        <dbReference type="Proteomes" id="UP000274756"/>
    </source>
</evidence>
<dbReference type="InterPro" id="IPR033467">
    <property type="entry name" value="Tesmin/TSO1-like_CXC"/>
</dbReference>
<organism evidence="7 9">
    <name type="scientific">Dracunculus medinensis</name>
    <name type="common">Guinea worm</name>
    <dbReference type="NCBI Taxonomy" id="318479"/>
    <lineage>
        <taxon>Eukaryota</taxon>
        <taxon>Metazoa</taxon>
        <taxon>Ecdysozoa</taxon>
        <taxon>Nematoda</taxon>
        <taxon>Chromadorea</taxon>
        <taxon>Rhabditida</taxon>
        <taxon>Spirurina</taxon>
        <taxon>Dracunculoidea</taxon>
        <taxon>Dracunculidae</taxon>
        <taxon>Dracunculus</taxon>
    </lineage>
</organism>
<gene>
    <name evidence="6" type="ORF">DME_LOCUS10402</name>
</gene>
<evidence type="ECO:0000313" key="9">
    <source>
        <dbReference type="WBParaSite" id="DME_0000853501-mRNA-1"/>
    </source>
</evidence>
<proteinExistence type="inferred from homology"/>
<feature type="domain" description="CRC" evidence="5">
    <location>
        <begin position="53"/>
        <end position="168"/>
    </location>
</feature>
<comment type="subcellular location">
    <subcellularLocation>
        <location evidence="1">Nucleus</location>
    </subcellularLocation>
</comment>
<dbReference type="InterPro" id="IPR028307">
    <property type="entry name" value="Lin-54_fam"/>
</dbReference>
<feature type="compositionally biased region" description="Acidic residues" evidence="4">
    <location>
        <begin position="203"/>
        <end position="212"/>
    </location>
</feature>
<dbReference type="WBParaSite" id="DME_0000853501-mRNA-1">
    <property type="protein sequence ID" value="DME_0000853501-mRNA-1"/>
    <property type="gene ID" value="DME_0000853501"/>
</dbReference>
<protein>
    <submittedName>
        <fullName evidence="9">CRC domain-containing protein</fullName>
    </submittedName>
</protein>
<accession>A0A0N4UL77</accession>
<dbReference type="InterPro" id="IPR005172">
    <property type="entry name" value="CRC"/>
</dbReference>
<dbReference type="Proteomes" id="UP000038040">
    <property type="component" value="Unplaced"/>
</dbReference>
<evidence type="ECO:0000256" key="4">
    <source>
        <dbReference type="SAM" id="MobiDB-lite"/>
    </source>
</evidence>
<feature type="region of interest" description="Disordered" evidence="4">
    <location>
        <begin position="185"/>
        <end position="215"/>
    </location>
</feature>
<reference evidence="6 8" key="2">
    <citation type="submission" date="2018-11" db="EMBL/GenBank/DDBJ databases">
        <authorList>
            <consortium name="Pathogen Informatics"/>
        </authorList>
    </citation>
    <scope>NUCLEOTIDE SEQUENCE [LARGE SCALE GENOMIC DNA]</scope>
</reference>
<evidence type="ECO:0000256" key="1">
    <source>
        <dbReference type="ARBA" id="ARBA00004123"/>
    </source>
</evidence>
<dbReference type="Proteomes" id="UP000274756">
    <property type="component" value="Unassembled WGS sequence"/>
</dbReference>
<dbReference type="GO" id="GO:0006355">
    <property type="term" value="P:regulation of DNA-templated transcription"/>
    <property type="evidence" value="ECO:0007669"/>
    <property type="project" value="TreeGrafter"/>
</dbReference>
<evidence type="ECO:0000313" key="6">
    <source>
        <dbReference type="EMBL" id="VDN60429.1"/>
    </source>
</evidence>
<dbReference type="PROSITE" id="PS51634">
    <property type="entry name" value="CRC"/>
    <property type="match status" value="1"/>
</dbReference>
<keyword evidence="8" id="KW-1185">Reference proteome</keyword>
<feature type="compositionally biased region" description="Polar residues" evidence="4">
    <location>
        <begin position="191"/>
        <end position="202"/>
    </location>
</feature>